<evidence type="ECO:0000259" key="2">
    <source>
        <dbReference type="Pfam" id="PF02608"/>
    </source>
</evidence>
<dbReference type="PANTHER" id="PTHR43208">
    <property type="entry name" value="ABC TRANSPORTER SUBSTRATE-BINDING PROTEIN"/>
    <property type="match status" value="1"/>
</dbReference>
<keyword evidence="1" id="KW-0732">Signal</keyword>
<dbReference type="Proteomes" id="UP001271769">
    <property type="component" value="Unassembled WGS sequence"/>
</dbReference>
<comment type="caution">
    <text evidence="3">The sequence shown here is derived from an EMBL/GenBank/DDBJ whole genome shotgun (WGS) entry which is preliminary data.</text>
</comment>
<keyword evidence="4" id="KW-1185">Reference proteome</keyword>
<proteinExistence type="predicted"/>
<dbReference type="Pfam" id="PF02608">
    <property type="entry name" value="Bmp"/>
    <property type="match status" value="1"/>
</dbReference>
<dbReference type="PROSITE" id="PS51318">
    <property type="entry name" value="TAT"/>
    <property type="match status" value="1"/>
</dbReference>
<evidence type="ECO:0000313" key="3">
    <source>
        <dbReference type="EMBL" id="MDY0871067.1"/>
    </source>
</evidence>
<dbReference type="CDD" id="cd19963">
    <property type="entry name" value="PBP1_BMP-like"/>
    <property type="match status" value="1"/>
</dbReference>
<gene>
    <name evidence="3" type="ORF">SMD31_04010</name>
</gene>
<protein>
    <submittedName>
        <fullName evidence="3">BMP family ABC transporter substrate-binding protein</fullName>
    </submittedName>
</protein>
<name>A0ABU5DUU6_9PROT</name>
<feature type="domain" description="ABC transporter substrate-binding protein PnrA-like" evidence="2">
    <location>
        <begin position="31"/>
        <end position="324"/>
    </location>
</feature>
<dbReference type="InterPro" id="IPR052910">
    <property type="entry name" value="ABC-Purine-Binding"/>
</dbReference>
<dbReference type="RefSeq" id="WP_320499436.1">
    <property type="nucleotide sequence ID" value="NZ_JAXCLX010000001.1"/>
</dbReference>
<dbReference type="PANTHER" id="PTHR43208:SF1">
    <property type="entry name" value="ABC TRANSPORTER SUBSTRATE-BINDING PROTEIN"/>
    <property type="match status" value="1"/>
</dbReference>
<organism evidence="3 4">
    <name type="scientific">Dongia rigui</name>
    <dbReference type="NCBI Taxonomy" id="940149"/>
    <lineage>
        <taxon>Bacteria</taxon>
        <taxon>Pseudomonadati</taxon>
        <taxon>Pseudomonadota</taxon>
        <taxon>Alphaproteobacteria</taxon>
        <taxon>Rhodospirillales</taxon>
        <taxon>Dongiaceae</taxon>
        <taxon>Dongia</taxon>
    </lineage>
</organism>
<sequence length="357" mass="38607">MLIKRRTFLKAGAAAGTLPLLGRTAAADEFKAGYVYVGPIGDFGYSYQHDQGRLAAEKALGVKSTYVEKVPEGADAERVIRSLADDGHKIIFTTSFGFMDATLKVARDYPDVYFEHATGYKRADNMATYNIRFYEGRYIQGIIAGMMSKAGVVGYIGSIPIPEVIMGMNAFILGMRSINPNAKIKQVFINSWYDPGKEADAAKALLDQGADIVAQHTDSPAPLQVAAERGLKGFGQASDMIKFAPNAQLTSSIDQWDNYYIDRTKAAMDGTWKTGDTWGGLKSGMLKMANYANMPDNVRKAAIETEQGIRDGKIVIFKGPINAQDGSAKVAAGQTLNDGDIAGMNWLAEGVEGDLPK</sequence>
<reference evidence="3 4" key="1">
    <citation type="journal article" date="2013" name="Antonie Van Leeuwenhoek">
        <title>Dongia rigui sp. nov., isolated from freshwater of a large wetland in Korea.</title>
        <authorList>
            <person name="Baik K.S."/>
            <person name="Hwang Y.M."/>
            <person name="Choi J.S."/>
            <person name="Kwon J."/>
            <person name="Seong C.N."/>
        </authorList>
    </citation>
    <scope>NUCLEOTIDE SEQUENCE [LARGE SCALE GENOMIC DNA]</scope>
    <source>
        <strain evidence="3 4">04SU4-P</strain>
    </source>
</reference>
<evidence type="ECO:0000256" key="1">
    <source>
        <dbReference type="ARBA" id="ARBA00022729"/>
    </source>
</evidence>
<dbReference type="InterPro" id="IPR006311">
    <property type="entry name" value="TAT_signal"/>
</dbReference>
<accession>A0ABU5DUU6</accession>
<dbReference type="EMBL" id="JAXCLX010000001">
    <property type="protein sequence ID" value="MDY0871067.1"/>
    <property type="molecule type" value="Genomic_DNA"/>
</dbReference>
<dbReference type="Gene3D" id="3.40.50.2300">
    <property type="match status" value="2"/>
</dbReference>
<evidence type="ECO:0000313" key="4">
    <source>
        <dbReference type="Proteomes" id="UP001271769"/>
    </source>
</evidence>
<dbReference type="InterPro" id="IPR003760">
    <property type="entry name" value="PnrA-like"/>
</dbReference>